<dbReference type="Pfam" id="PF01094">
    <property type="entry name" value="ANF_receptor"/>
    <property type="match status" value="1"/>
</dbReference>
<dbReference type="PROSITE" id="PS50259">
    <property type="entry name" value="G_PROTEIN_RECEP_F3_4"/>
    <property type="match status" value="1"/>
</dbReference>
<sequence>MKCYLQICCFLTLIMNVNVVKPPLCKIKETFQLNELHRKGDVMLGGIFEISFKTIMPEMSFTSKPEQWTCERFDISVFQTAQTMVFAIEEINKDLTLLPNITLGYSLYDNCMHLPVALRAAVALVSGLDEVISDVSCEGMPPVLAIVGDPASTNTIAISRITSLFHIPLVSYYATCPCLSNKKEYPSFFRTIPSDTFQVKAMVEIIKHYGWTWVGILVSNDDYGLYALKIFNEEVNKFGCISFAEIIPNASEEKKLLQVASIIKTSTAKVIVAFSGGTNLFPLAKEIVRQNITGRQWIASESWSFPVEIATKENFGSYGGTIGIAIRRGHIPGFQKFLLQAQPEPGLSNNLINLFWEKMFTCKFPTNTKKQNSSNAFRLCTGEEDLKNTTSAYSDVSEIRASYNVYKSVYVLAHALHDLMSCENGKGPFRDNSCADIHRVQPWQLLHYIKKVNFTNHLRDRVAFDENGDAVGIYDIVNWQLTADGNVEIKTVGVFDESAPSGKELFLEEDQIFWNFNSHKAPESVCSQSCQPGTRKASRKGEPICCFDCVQCAEGEITNEIDSIECIKCPADFWSNKERNQCVLKEIDFLSYEDTMGIVLTSTTSLGVCLSVGVLLVFIRYRNTPVVKANNSELSFLLLVSLTLCFLCALCFIGPPSHFTCALRHVAFGISFVLCISCILVKTIVVIMAFKATLPGNNMMKWFGAAQQRGSVLFFTFIQSLICIVWLSTSPPIPSKNTKYQNAKIIFECDVGSVTGFSCLLGYIGFLACFCFALAFLARNLPDTFNEAKFITFSMLIFCAVWVSFIPAYISSPGKYTVAVEVFAILASSFGLLFAIFAPKCYIILLKPEKNTKRALMGRQA</sequence>
<feature type="transmembrane region" description="Helical" evidence="12">
    <location>
        <begin position="790"/>
        <end position="810"/>
    </location>
</feature>
<dbReference type="FunFam" id="3.40.50.2300:FF:000125">
    <property type="entry name" value="Vomeronasal 2, receptor 88"/>
    <property type="match status" value="1"/>
</dbReference>
<keyword evidence="11" id="KW-0807">Transducer</keyword>
<keyword evidence="4 12" id="KW-0812">Transmembrane</keyword>
<dbReference type="InterPro" id="IPR017978">
    <property type="entry name" value="GPCR_3_C"/>
</dbReference>
<gene>
    <name evidence="15" type="primary">LOC114643160</name>
</gene>
<dbReference type="InterPro" id="IPR028082">
    <property type="entry name" value="Peripla_BP_I"/>
</dbReference>
<keyword evidence="5 13" id="KW-0732">Signal</keyword>
<evidence type="ECO:0000256" key="8">
    <source>
        <dbReference type="ARBA" id="ARBA00023136"/>
    </source>
</evidence>
<dbReference type="Gene3D" id="3.40.50.2300">
    <property type="match status" value="2"/>
</dbReference>
<dbReference type="FunFam" id="2.10.50.30:FF:000002">
    <property type="entry name" value="Vomeronasal 2 receptor, h1"/>
    <property type="match status" value="1"/>
</dbReference>
<dbReference type="InterPro" id="IPR000337">
    <property type="entry name" value="GPCR_3"/>
</dbReference>
<evidence type="ECO:0000256" key="11">
    <source>
        <dbReference type="ARBA" id="ARBA00023224"/>
    </source>
</evidence>
<protein>
    <submittedName>
        <fullName evidence="15">Extracellular calcium-sensing receptor-like</fullName>
    </submittedName>
</protein>
<keyword evidence="8 12" id="KW-0472">Membrane</keyword>
<dbReference type="GO" id="GO:0004930">
    <property type="term" value="F:G protein-coupled receptor activity"/>
    <property type="evidence" value="ECO:0007669"/>
    <property type="project" value="UniProtKB-KW"/>
</dbReference>
<dbReference type="PROSITE" id="PS00981">
    <property type="entry name" value="G_PROTEIN_RECEP_F3_3"/>
    <property type="match status" value="1"/>
</dbReference>
<dbReference type="Gene3D" id="2.10.50.30">
    <property type="entry name" value="GPCR, family 3, nine cysteines domain"/>
    <property type="match status" value="1"/>
</dbReference>
<evidence type="ECO:0000313" key="16">
    <source>
        <dbReference type="Proteomes" id="UP000694620"/>
    </source>
</evidence>
<evidence type="ECO:0000256" key="2">
    <source>
        <dbReference type="ARBA" id="ARBA00007242"/>
    </source>
</evidence>
<dbReference type="PANTHER" id="PTHR24061">
    <property type="entry name" value="CALCIUM-SENSING RECEPTOR-RELATED"/>
    <property type="match status" value="1"/>
</dbReference>
<feature type="signal peptide" evidence="13">
    <location>
        <begin position="1"/>
        <end position="19"/>
    </location>
</feature>
<reference evidence="15" key="3">
    <citation type="submission" date="2025-09" db="UniProtKB">
        <authorList>
            <consortium name="Ensembl"/>
        </authorList>
    </citation>
    <scope>IDENTIFICATION</scope>
</reference>
<keyword evidence="6 12" id="KW-1133">Transmembrane helix</keyword>
<evidence type="ECO:0000256" key="9">
    <source>
        <dbReference type="ARBA" id="ARBA00023170"/>
    </source>
</evidence>
<keyword evidence="7" id="KW-0297">G-protein coupled receptor</keyword>
<evidence type="ECO:0000256" key="7">
    <source>
        <dbReference type="ARBA" id="ARBA00023040"/>
    </source>
</evidence>
<feature type="domain" description="G-protein coupled receptors family 3 profile" evidence="14">
    <location>
        <begin position="596"/>
        <end position="860"/>
    </location>
</feature>
<evidence type="ECO:0000256" key="1">
    <source>
        <dbReference type="ARBA" id="ARBA00004651"/>
    </source>
</evidence>
<dbReference type="GeneTree" id="ENSGT00940000162782"/>
<dbReference type="CDD" id="cd15283">
    <property type="entry name" value="7tmC_V2R_pheromone"/>
    <property type="match status" value="1"/>
</dbReference>
<dbReference type="PRINTS" id="PR00248">
    <property type="entry name" value="GPCRMGR"/>
</dbReference>
<keyword evidence="16" id="KW-1185">Reference proteome</keyword>
<dbReference type="InterPro" id="IPR000068">
    <property type="entry name" value="GPCR_3_Ca_sens_rcpt-rel"/>
</dbReference>
<dbReference type="GO" id="GO:0005886">
    <property type="term" value="C:plasma membrane"/>
    <property type="evidence" value="ECO:0007669"/>
    <property type="project" value="UniProtKB-SubCell"/>
</dbReference>
<evidence type="ECO:0000313" key="15">
    <source>
        <dbReference type="Ensembl" id="ENSECRP00000016612.1"/>
    </source>
</evidence>
<keyword evidence="9" id="KW-0675">Receptor</keyword>
<feature type="transmembrane region" description="Helical" evidence="12">
    <location>
        <begin position="596"/>
        <end position="621"/>
    </location>
</feature>
<name>A0A8C4SF01_ERPCA</name>
<reference evidence="15" key="1">
    <citation type="submission" date="2021-06" db="EMBL/GenBank/DDBJ databases">
        <authorList>
            <consortium name="Wellcome Sanger Institute Data Sharing"/>
        </authorList>
    </citation>
    <scope>NUCLEOTIDE SEQUENCE [LARGE SCALE GENOMIC DNA]</scope>
</reference>
<dbReference type="FunFam" id="3.40.50.2300:FF:000067">
    <property type="entry name" value="Olfactory receptor C family, h1"/>
    <property type="match status" value="1"/>
</dbReference>
<comment type="similarity">
    <text evidence="2">Belongs to the G-protein coupled receptor 3 family.</text>
</comment>
<evidence type="ECO:0000256" key="4">
    <source>
        <dbReference type="ARBA" id="ARBA00022692"/>
    </source>
</evidence>
<evidence type="ECO:0000256" key="5">
    <source>
        <dbReference type="ARBA" id="ARBA00022729"/>
    </source>
</evidence>
<organism evidence="15 16">
    <name type="scientific">Erpetoichthys calabaricus</name>
    <name type="common">Rope fish</name>
    <name type="synonym">Calamoichthys calabaricus</name>
    <dbReference type="NCBI Taxonomy" id="27687"/>
    <lineage>
        <taxon>Eukaryota</taxon>
        <taxon>Metazoa</taxon>
        <taxon>Chordata</taxon>
        <taxon>Craniata</taxon>
        <taxon>Vertebrata</taxon>
        <taxon>Euteleostomi</taxon>
        <taxon>Actinopterygii</taxon>
        <taxon>Polypteriformes</taxon>
        <taxon>Polypteridae</taxon>
        <taxon>Erpetoichthys</taxon>
    </lineage>
</organism>
<dbReference type="InterPro" id="IPR038550">
    <property type="entry name" value="GPCR_3_9-Cys_sf"/>
</dbReference>
<dbReference type="CDD" id="cd06364">
    <property type="entry name" value="PBP1_CaSR"/>
    <property type="match status" value="1"/>
</dbReference>
<comment type="subcellular location">
    <subcellularLocation>
        <location evidence="1">Cell membrane</location>
        <topology evidence="1">Multi-pass membrane protein</topology>
    </subcellularLocation>
</comment>
<dbReference type="SUPFAM" id="SSF53822">
    <property type="entry name" value="Periplasmic binding protein-like I"/>
    <property type="match status" value="1"/>
</dbReference>
<feature type="transmembrane region" description="Helical" evidence="12">
    <location>
        <begin position="667"/>
        <end position="690"/>
    </location>
</feature>
<accession>A0A8C4SF01</accession>
<dbReference type="InterPro" id="IPR001828">
    <property type="entry name" value="ANF_lig-bd_rcpt"/>
</dbReference>
<feature type="transmembrane region" description="Helical" evidence="12">
    <location>
        <begin position="760"/>
        <end position="778"/>
    </location>
</feature>
<evidence type="ECO:0000259" key="14">
    <source>
        <dbReference type="PROSITE" id="PS50259"/>
    </source>
</evidence>
<feature type="transmembrane region" description="Helical" evidence="12">
    <location>
        <begin position="822"/>
        <end position="845"/>
    </location>
</feature>
<evidence type="ECO:0000256" key="3">
    <source>
        <dbReference type="ARBA" id="ARBA00022475"/>
    </source>
</evidence>
<feature type="transmembrane region" description="Helical" evidence="12">
    <location>
        <begin position="633"/>
        <end position="655"/>
    </location>
</feature>
<keyword evidence="3" id="KW-1003">Cell membrane</keyword>
<reference evidence="15" key="2">
    <citation type="submission" date="2025-08" db="UniProtKB">
        <authorList>
            <consortium name="Ensembl"/>
        </authorList>
    </citation>
    <scope>IDENTIFICATION</scope>
</reference>
<dbReference type="InterPro" id="IPR011500">
    <property type="entry name" value="GPCR_3_9-Cys_dom"/>
</dbReference>
<feature type="chain" id="PRO_5034474866" evidence="13">
    <location>
        <begin position="20"/>
        <end position="861"/>
    </location>
</feature>
<keyword evidence="10" id="KW-0325">Glycoprotein</keyword>
<evidence type="ECO:0000256" key="13">
    <source>
        <dbReference type="SAM" id="SignalP"/>
    </source>
</evidence>
<dbReference type="PRINTS" id="PR00592">
    <property type="entry name" value="CASENSINGR"/>
</dbReference>
<evidence type="ECO:0000256" key="10">
    <source>
        <dbReference type="ARBA" id="ARBA00023180"/>
    </source>
</evidence>
<dbReference type="AlphaFoldDB" id="A0A8C4SF01"/>
<dbReference type="PANTHER" id="PTHR24061:SF418">
    <property type="entry name" value="C-FAMILY ODORANT RECEPTOR OLFCQ19-RELATED"/>
    <property type="match status" value="1"/>
</dbReference>
<proteinExistence type="inferred from homology"/>
<evidence type="ECO:0000256" key="6">
    <source>
        <dbReference type="ARBA" id="ARBA00022989"/>
    </source>
</evidence>
<dbReference type="Pfam" id="PF00003">
    <property type="entry name" value="7tm_3"/>
    <property type="match status" value="1"/>
</dbReference>
<dbReference type="Pfam" id="PF07562">
    <property type="entry name" value="NCD3G"/>
    <property type="match status" value="1"/>
</dbReference>
<dbReference type="InterPro" id="IPR017979">
    <property type="entry name" value="GPCR_3_CS"/>
</dbReference>
<dbReference type="Ensembl" id="ENSECRT00000016907.1">
    <property type="protein sequence ID" value="ENSECRP00000016612.1"/>
    <property type="gene ID" value="ENSECRG00000011054.1"/>
</dbReference>
<dbReference type="FunFam" id="3.40.50.2300:FF:000519">
    <property type="entry name" value="Vomeronasal 2 receptor, a18"/>
    <property type="match status" value="1"/>
</dbReference>
<evidence type="ECO:0000256" key="12">
    <source>
        <dbReference type="SAM" id="Phobius"/>
    </source>
</evidence>
<feature type="transmembrane region" description="Helical" evidence="12">
    <location>
        <begin position="711"/>
        <end position="729"/>
    </location>
</feature>
<dbReference type="Proteomes" id="UP000694620">
    <property type="component" value="Chromosome 2"/>
</dbReference>